<feature type="compositionally biased region" description="Polar residues" evidence="3">
    <location>
        <begin position="586"/>
        <end position="614"/>
    </location>
</feature>
<feature type="compositionally biased region" description="Polar residues" evidence="3">
    <location>
        <begin position="427"/>
        <end position="439"/>
    </location>
</feature>
<evidence type="ECO:0000256" key="3">
    <source>
        <dbReference type="SAM" id="MobiDB-lite"/>
    </source>
</evidence>
<evidence type="ECO:0008006" key="6">
    <source>
        <dbReference type="Google" id="ProtNLM"/>
    </source>
</evidence>
<evidence type="ECO:0000256" key="2">
    <source>
        <dbReference type="ARBA" id="ARBA00022801"/>
    </source>
</evidence>
<protein>
    <recommendedName>
        <fullName evidence="6">AB hydrolase-1 domain-containing protein</fullName>
    </recommendedName>
</protein>
<dbReference type="Gene3D" id="3.40.50.1820">
    <property type="entry name" value="alpha/beta hydrolase"/>
    <property type="match status" value="1"/>
</dbReference>
<evidence type="ECO:0000313" key="5">
    <source>
        <dbReference type="Proteomes" id="UP000518752"/>
    </source>
</evidence>
<dbReference type="InterPro" id="IPR051601">
    <property type="entry name" value="Serine_prot/Carboxylest_S33"/>
</dbReference>
<dbReference type="PANTHER" id="PTHR43248:SF2">
    <property type="entry name" value="PROLYL AMINOPEPTIDASE"/>
    <property type="match status" value="1"/>
</dbReference>
<dbReference type="PANTHER" id="PTHR43248">
    <property type="entry name" value="2-SUCCINYL-6-HYDROXY-2,4-CYCLOHEXADIENE-1-CARBOXYLATE SYNTHASE"/>
    <property type="match status" value="1"/>
</dbReference>
<dbReference type="EMBL" id="JAACJN010000043">
    <property type="protein sequence ID" value="KAF5384481.1"/>
    <property type="molecule type" value="Genomic_DNA"/>
</dbReference>
<dbReference type="SUPFAM" id="SSF53474">
    <property type="entry name" value="alpha/beta-Hydrolases"/>
    <property type="match status" value="1"/>
</dbReference>
<feature type="compositionally biased region" description="Basic and acidic residues" evidence="3">
    <location>
        <begin position="410"/>
        <end position="423"/>
    </location>
</feature>
<accession>A0A8H5HJ65</accession>
<sequence>MRLANKSTLISFNRHWTRLRTDRRICLSLLPAPHPGLILGRHFSQSSYSYTKMDLETYSNKDQIKVIERFFELPLDYNDPNGETIRVFARNLIPKNKAKTEKEENDLPYLVYLQGGPGFEIDLMGSSGFAGETLWLDQRGTGLSTPISADTLPPRLKSDQDIANYLKHFRADSIVKDCESIRQILIGDKPNEEDRKWTIMGQSFGGFCSITYLSYHSQGLKEVFITGGLAPLVNLPDPNYELTVRQVVKRNKIYYAKYPKDVRDIAAYLEANSVILPGGGHLTVSRFQQLGIDFGMAGGIDRVHQLVLRVANDLELFGKLSFKCLQRIEQSQSFDGNPIYAILHEPIYCQGQAPRWSAHRIVQKFPQFFSWTHVKSLSSEEPIYFTGEMSCCLVMDPPESLEKIFLRVEEESQRRAQAEHPEDTGDPTKSTPLDTQTISVKARRRGSISVTRFGQLTDELTPKDPRPTSPPNSPTTFITTLAAQSTFYQSQILNHSRDSLGSHTSDNENGHAEDDNHVTQIHRIAARQTLSRTVGSLLPRRLSRARSRPVIEDVDGTMVIGVSVQAATALVEESYTPDSEVPIPQATVTTGGRRSLAPTLNSKPSKSSLRSITSNSNWVPSTNWVARAKEITRKLRRKSAQPLTQTS</sequence>
<dbReference type="OrthoDB" id="1898734at2759"/>
<keyword evidence="5" id="KW-1185">Reference proteome</keyword>
<reference evidence="4 5" key="1">
    <citation type="journal article" date="2020" name="ISME J.">
        <title>Uncovering the hidden diversity of litter-decomposition mechanisms in mushroom-forming fungi.</title>
        <authorList>
            <person name="Floudas D."/>
            <person name="Bentzer J."/>
            <person name="Ahren D."/>
            <person name="Johansson T."/>
            <person name="Persson P."/>
            <person name="Tunlid A."/>
        </authorList>
    </citation>
    <scope>NUCLEOTIDE SEQUENCE [LARGE SCALE GENOMIC DNA]</scope>
    <source>
        <strain evidence="4 5">CBS 406.79</strain>
    </source>
</reference>
<gene>
    <name evidence="4" type="ORF">D9757_006453</name>
</gene>
<comment type="caution">
    <text evidence="4">The sequence shown here is derived from an EMBL/GenBank/DDBJ whole genome shotgun (WGS) entry which is preliminary data.</text>
</comment>
<evidence type="ECO:0000256" key="1">
    <source>
        <dbReference type="ARBA" id="ARBA00010088"/>
    </source>
</evidence>
<dbReference type="AlphaFoldDB" id="A0A8H5HJ65"/>
<evidence type="ECO:0000313" key="4">
    <source>
        <dbReference type="EMBL" id="KAF5384481.1"/>
    </source>
</evidence>
<dbReference type="GO" id="GO:0016787">
    <property type="term" value="F:hydrolase activity"/>
    <property type="evidence" value="ECO:0007669"/>
    <property type="project" value="UniProtKB-KW"/>
</dbReference>
<dbReference type="InterPro" id="IPR029058">
    <property type="entry name" value="AB_hydrolase_fold"/>
</dbReference>
<dbReference type="Proteomes" id="UP000518752">
    <property type="component" value="Unassembled WGS sequence"/>
</dbReference>
<organism evidence="4 5">
    <name type="scientific">Collybiopsis confluens</name>
    <dbReference type="NCBI Taxonomy" id="2823264"/>
    <lineage>
        <taxon>Eukaryota</taxon>
        <taxon>Fungi</taxon>
        <taxon>Dikarya</taxon>
        <taxon>Basidiomycota</taxon>
        <taxon>Agaricomycotina</taxon>
        <taxon>Agaricomycetes</taxon>
        <taxon>Agaricomycetidae</taxon>
        <taxon>Agaricales</taxon>
        <taxon>Marasmiineae</taxon>
        <taxon>Omphalotaceae</taxon>
        <taxon>Collybiopsis</taxon>
    </lineage>
</organism>
<keyword evidence="2" id="KW-0378">Hydrolase</keyword>
<name>A0A8H5HJ65_9AGAR</name>
<proteinExistence type="inferred from homology"/>
<feature type="region of interest" description="Disordered" evidence="3">
    <location>
        <begin position="584"/>
        <end position="614"/>
    </location>
</feature>
<comment type="similarity">
    <text evidence="1">Belongs to the peptidase S33 family.</text>
</comment>
<feature type="region of interest" description="Disordered" evidence="3">
    <location>
        <begin position="410"/>
        <end position="477"/>
    </location>
</feature>